<evidence type="ECO:0000313" key="5">
    <source>
        <dbReference type="Proteomes" id="UP000770717"/>
    </source>
</evidence>
<dbReference type="InterPro" id="IPR039008">
    <property type="entry name" value="IF_rod_dom"/>
</dbReference>
<dbReference type="EMBL" id="WNTK01000009">
    <property type="protein sequence ID" value="KAG9477958.1"/>
    <property type="molecule type" value="Genomic_DNA"/>
</dbReference>
<keyword evidence="2" id="KW-0175">Coiled coil</keyword>
<dbReference type="AlphaFoldDB" id="A0A8J6EZC7"/>
<protein>
    <recommendedName>
        <fullName evidence="3">IF rod domain-containing protein</fullName>
    </recommendedName>
</protein>
<reference evidence="4" key="1">
    <citation type="thesis" date="2020" institute="ProQuest LLC" country="789 East Eisenhower Parkway, Ann Arbor, MI, USA">
        <title>Comparative Genomics and Chromosome Evolution.</title>
        <authorList>
            <person name="Mudd A.B."/>
        </authorList>
    </citation>
    <scope>NUCLEOTIDE SEQUENCE</scope>
    <source>
        <strain evidence="4">HN-11 Male</strain>
        <tissue evidence="4">Kidney and liver</tissue>
    </source>
</reference>
<dbReference type="PANTHER" id="PTHR23239:SF354">
    <property type="entry name" value="KERATIN, TYPE I CYTOSKELETAL 18"/>
    <property type="match status" value="1"/>
</dbReference>
<gene>
    <name evidence="4" type="ORF">GDO78_013118</name>
</gene>
<dbReference type="GO" id="GO:0005882">
    <property type="term" value="C:intermediate filament"/>
    <property type="evidence" value="ECO:0007669"/>
    <property type="project" value="UniProtKB-KW"/>
</dbReference>
<evidence type="ECO:0000313" key="4">
    <source>
        <dbReference type="EMBL" id="KAG9477958.1"/>
    </source>
</evidence>
<evidence type="ECO:0000256" key="2">
    <source>
        <dbReference type="ARBA" id="ARBA00023054"/>
    </source>
</evidence>
<name>A0A8J6EZC7_ELECQ</name>
<organism evidence="4 5">
    <name type="scientific">Eleutherodactylus coqui</name>
    <name type="common">Puerto Rican coqui</name>
    <dbReference type="NCBI Taxonomy" id="57060"/>
    <lineage>
        <taxon>Eukaryota</taxon>
        <taxon>Metazoa</taxon>
        <taxon>Chordata</taxon>
        <taxon>Craniata</taxon>
        <taxon>Vertebrata</taxon>
        <taxon>Euteleostomi</taxon>
        <taxon>Amphibia</taxon>
        <taxon>Batrachia</taxon>
        <taxon>Anura</taxon>
        <taxon>Neobatrachia</taxon>
        <taxon>Hyloidea</taxon>
        <taxon>Eleutherodactylidae</taxon>
        <taxon>Eleutherodactylinae</taxon>
        <taxon>Eleutherodactylus</taxon>
        <taxon>Eleutherodactylus</taxon>
    </lineage>
</organism>
<keyword evidence="1" id="KW-0403">Intermediate filament</keyword>
<dbReference type="PROSITE" id="PS51842">
    <property type="entry name" value="IF_ROD_2"/>
    <property type="match status" value="1"/>
</dbReference>
<proteinExistence type="predicted"/>
<evidence type="ECO:0000256" key="1">
    <source>
        <dbReference type="ARBA" id="ARBA00022754"/>
    </source>
</evidence>
<dbReference type="InterPro" id="IPR002957">
    <property type="entry name" value="Keratin_I"/>
</dbReference>
<keyword evidence="5" id="KW-1185">Reference proteome</keyword>
<dbReference type="Pfam" id="PF00038">
    <property type="entry name" value="Filament"/>
    <property type="match status" value="1"/>
</dbReference>
<accession>A0A8J6EZC7</accession>
<dbReference type="OrthoDB" id="2441647at2759"/>
<sequence>MATLCSPRGSPAKLRTSSASVSYNGRPWVVSPAQVPHSPLAHGPNEREVMQNLNNRLASYLENVCALEKSNQQLEIKIREKLSEDTGVKKDYSDYFTLIKTLSKQITDSVSENTKLLLAIDNGRLAADDLKEKWSTEFALHQSMERDLNSLRKAKENHAVLNDSLRADVDSLQSELLSLKNDHKQVPLIIY</sequence>
<feature type="domain" description="IF rod" evidence="3">
    <location>
        <begin position="46"/>
        <end position="191"/>
    </location>
</feature>
<dbReference type="GO" id="GO:0005198">
    <property type="term" value="F:structural molecule activity"/>
    <property type="evidence" value="ECO:0007669"/>
    <property type="project" value="InterPro"/>
</dbReference>
<dbReference type="Gene3D" id="1.20.5.1160">
    <property type="entry name" value="Vasodilator-stimulated phosphoprotein"/>
    <property type="match status" value="1"/>
</dbReference>
<dbReference type="PANTHER" id="PTHR23239">
    <property type="entry name" value="INTERMEDIATE FILAMENT"/>
    <property type="match status" value="1"/>
</dbReference>
<comment type="caution">
    <text evidence="4">The sequence shown here is derived from an EMBL/GenBank/DDBJ whole genome shotgun (WGS) entry which is preliminary data.</text>
</comment>
<dbReference type="SUPFAM" id="SSF64593">
    <property type="entry name" value="Intermediate filament protein, coiled coil region"/>
    <property type="match status" value="1"/>
</dbReference>
<dbReference type="Proteomes" id="UP000770717">
    <property type="component" value="Unassembled WGS sequence"/>
</dbReference>
<evidence type="ECO:0000259" key="3">
    <source>
        <dbReference type="PROSITE" id="PS51842"/>
    </source>
</evidence>